<organism evidence="1 2">
    <name type="scientific">Rhodococcoides kyotonense</name>
    <dbReference type="NCBI Taxonomy" id="398843"/>
    <lineage>
        <taxon>Bacteria</taxon>
        <taxon>Bacillati</taxon>
        <taxon>Actinomycetota</taxon>
        <taxon>Actinomycetes</taxon>
        <taxon>Mycobacteriales</taxon>
        <taxon>Nocardiaceae</taxon>
        <taxon>Rhodococcoides</taxon>
    </lineage>
</organism>
<name>A0A177YKK4_9NOCA</name>
<gene>
    <name evidence="1" type="ORF">A3K89_18155</name>
</gene>
<dbReference type="RefSeq" id="WP_068422933.1">
    <property type="nucleotide sequence ID" value="NZ_LVHI01000006.1"/>
</dbReference>
<keyword evidence="2" id="KW-1185">Reference proteome</keyword>
<sequence length="139" mass="13517">MKPLARSASAIAAAVIAILVGFGLGSVAHANPAVDPVSALQEAGVPTEVAVLAAQPTLVAGGVDTVSFESRGDAVVDHAAQRVTVTLGGPSVHIGWANLRTGDAGISDRAGVLPTGAGPVVIVVYGDGGPGPTAALIRV</sequence>
<proteinExistence type="predicted"/>
<protein>
    <submittedName>
        <fullName evidence="1">Uncharacterized protein</fullName>
    </submittedName>
</protein>
<dbReference type="Proteomes" id="UP000077519">
    <property type="component" value="Unassembled WGS sequence"/>
</dbReference>
<reference evidence="1 2" key="1">
    <citation type="submission" date="2016-03" db="EMBL/GenBank/DDBJ databases">
        <title>Genome sequence of Rhodococcus kyotonensis KB10.</title>
        <authorList>
            <person name="Jeong H."/>
            <person name="Hong C.E."/>
            <person name="Jo S.H."/>
            <person name="Park J.M."/>
        </authorList>
    </citation>
    <scope>NUCLEOTIDE SEQUENCE [LARGE SCALE GENOMIC DNA]</scope>
    <source>
        <strain evidence="1 2">KB10</strain>
    </source>
</reference>
<comment type="caution">
    <text evidence="1">The sequence shown here is derived from an EMBL/GenBank/DDBJ whole genome shotgun (WGS) entry which is preliminary data.</text>
</comment>
<evidence type="ECO:0000313" key="1">
    <source>
        <dbReference type="EMBL" id="OAK56116.1"/>
    </source>
</evidence>
<dbReference type="AlphaFoldDB" id="A0A177YKK4"/>
<accession>A0A177YKK4</accession>
<dbReference type="EMBL" id="LVHI01000006">
    <property type="protein sequence ID" value="OAK56116.1"/>
    <property type="molecule type" value="Genomic_DNA"/>
</dbReference>
<evidence type="ECO:0000313" key="2">
    <source>
        <dbReference type="Proteomes" id="UP000077519"/>
    </source>
</evidence>